<sequence length="66" mass="7574">MPTSLSIIQTPTPTGTRQRVSILRQNCLVRDHHRYASNRLAIHMSIKSIHSRPLFYAILYFPPSAL</sequence>
<dbReference type="EMBL" id="KV878225">
    <property type="protein sequence ID" value="OJJ29540.1"/>
    <property type="molecule type" value="Genomic_DNA"/>
</dbReference>
<accession>A0A1L9R3Q9</accession>
<evidence type="ECO:0000313" key="2">
    <source>
        <dbReference type="Proteomes" id="UP000184383"/>
    </source>
</evidence>
<dbReference type="GeneID" id="63749300"/>
<organism evidence="1 2">
    <name type="scientific">Aspergillus wentii DTO 134E9</name>
    <dbReference type="NCBI Taxonomy" id="1073089"/>
    <lineage>
        <taxon>Eukaryota</taxon>
        <taxon>Fungi</taxon>
        <taxon>Dikarya</taxon>
        <taxon>Ascomycota</taxon>
        <taxon>Pezizomycotina</taxon>
        <taxon>Eurotiomycetes</taxon>
        <taxon>Eurotiomycetidae</taxon>
        <taxon>Eurotiales</taxon>
        <taxon>Aspergillaceae</taxon>
        <taxon>Aspergillus</taxon>
        <taxon>Aspergillus subgen. Cremei</taxon>
    </lineage>
</organism>
<dbReference type="OrthoDB" id="2104739at2759"/>
<keyword evidence="2" id="KW-1185">Reference proteome</keyword>
<protein>
    <submittedName>
        <fullName evidence="1">Uncharacterized protein</fullName>
    </submittedName>
</protein>
<gene>
    <name evidence="1" type="ORF">ASPWEDRAFT_307279</name>
</gene>
<proteinExistence type="predicted"/>
<dbReference type="AlphaFoldDB" id="A0A1L9R3Q9"/>
<dbReference type="RefSeq" id="XP_040683217.1">
    <property type="nucleotide sequence ID" value="XM_040833452.1"/>
</dbReference>
<name>A0A1L9R3Q9_ASPWE</name>
<reference evidence="2" key="1">
    <citation type="journal article" date="2017" name="Genome Biol.">
        <title>Comparative genomics reveals high biological diversity and specific adaptations in the industrially and medically important fungal genus Aspergillus.</title>
        <authorList>
            <person name="de Vries R.P."/>
            <person name="Riley R."/>
            <person name="Wiebenga A."/>
            <person name="Aguilar-Osorio G."/>
            <person name="Amillis S."/>
            <person name="Uchima C.A."/>
            <person name="Anderluh G."/>
            <person name="Asadollahi M."/>
            <person name="Askin M."/>
            <person name="Barry K."/>
            <person name="Battaglia E."/>
            <person name="Bayram O."/>
            <person name="Benocci T."/>
            <person name="Braus-Stromeyer S.A."/>
            <person name="Caldana C."/>
            <person name="Canovas D."/>
            <person name="Cerqueira G.C."/>
            <person name="Chen F."/>
            <person name="Chen W."/>
            <person name="Choi C."/>
            <person name="Clum A."/>
            <person name="Dos Santos R.A."/>
            <person name="Damasio A.R."/>
            <person name="Diallinas G."/>
            <person name="Emri T."/>
            <person name="Fekete E."/>
            <person name="Flipphi M."/>
            <person name="Freyberg S."/>
            <person name="Gallo A."/>
            <person name="Gournas C."/>
            <person name="Habgood R."/>
            <person name="Hainaut M."/>
            <person name="Harispe M.L."/>
            <person name="Henrissat B."/>
            <person name="Hilden K.S."/>
            <person name="Hope R."/>
            <person name="Hossain A."/>
            <person name="Karabika E."/>
            <person name="Karaffa L."/>
            <person name="Karanyi Z."/>
            <person name="Krasevec N."/>
            <person name="Kuo A."/>
            <person name="Kusch H."/>
            <person name="LaButti K."/>
            <person name="Lagendijk E.L."/>
            <person name="Lapidus A."/>
            <person name="Levasseur A."/>
            <person name="Lindquist E."/>
            <person name="Lipzen A."/>
            <person name="Logrieco A.F."/>
            <person name="MacCabe A."/>
            <person name="Maekelae M.R."/>
            <person name="Malavazi I."/>
            <person name="Melin P."/>
            <person name="Meyer V."/>
            <person name="Mielnichuk N."/>
            <person name="Miskei M."/>
            <person name="Molnar A.P."/>
            <person name="Mule G."/>
            <person name="Ngan C.Y."/>
            <person name="Orejas M."/>
            <person name="Orosz E."/>
            <person name="Ouedraogo J.P."/>
            <person name="Overkamp K.M."/>
            <person name="Park H.-S."/>
            <person name="Perrone G."/>
            <person name="Piumi F."/>
            <person name="Punt P.J."/>
            <person name="Ram A.F."/>
            <person name="Ramon A."/>
            <person name="Rauscher S."/>
            <person name="Record E."/>
            <person name="Riano-Pachon D.M."/>
            <person name="Robert V."/>
            <person name="Roehrig J."/>
            <person name="Ruller R."/>
            <person name="Salamov A."/>
            <person name="Salih N.S."/>
            <person name="Samson R.A."/>
            <person name="Sandor E."/>
            <person name="Sanguinetti M."/>
            <person name="Schuetze T."/>
            <person name="Sepcic K."/>
            <person name="Shelest E."/>
            <person name="Sherlock G."/>
            <person name="Sophianopoulou V."/>
            <person name="Squina F.M."/>
            <person name="Sun H."/>
            <person name="Susca A."/>
            <person name="Todd R.B."/>
            <person name="Tsang A."/>
            <person name="Unkles S.E."/>
            <person name="van de Wiele N."/>
            <person name="van Rossen-Uffink D."/>
            <person name="Oliveira J.V."/>
            <person name="Vesth T.C."/>
            <person name="Visser J."/>
            <person name="Yu J.-H."/>
            <person name="Zhou M."/>
            <person name="Andersen M.R."/>
            <person name="Archer D.B."/>
            <person name="Baker S.E."/>
            <person name="Benoit I."/>
            <person name="Brakhage A.A."/>
            <person name="Braus G.H."/>
            <person name="Fischer R."/>
            <person name="Frisvad J.C."/>
            <person name="Goldman G.H."/>
            <person name="Houbraken J."/>
            <person name="Oakley B."/>
            <person name="Pocsi I."/>
            <person name="Scazzocchio C."/>
            <person name="Seiboth B."/>
            <person name="vanKuyk P.A."/>
            <person name="Wortman J."/>
            <person name="Dyer P.S."/>
            <person name="Grigoriev I.V."/>
        </authorList>
    </citation>
    <scope>NUCLEOTIDE SEQUENCE [LARGE SCALE GENOMIC DNA]</scope>
    <source>
        <strain evidence="2">DTO 134E9</strain>
    </source>
</reference>
<dbReference type="VEuPathDB" id="FungiDB:ASPWEDRAFT_307279"/>
<evidence type="ECO:0000313" key="1">
    <source>
        <dbReference type="EMBL" id="OJJ29540.1"/>
    </source>
</evidence>
<dbReference type="Proteomes" id="UP000184383">
    <property type="component" value="Unassembled WGS sequence"/>
</dbReference>